<dbReference type="EMBL" id="BGZK01000001">
    <property type="protein sequence ID" value="GBO98677.1"/>
    <property type="molecule type" value="Genomic_DNA"/>
</dbReference>
<dbReference type="OrthoDB" id="7487790at2759"/>
<comment type="caution">
    <text evidence="2">The sequence shown here is derived from an EMBL/GenBank/DDBJ whole genome shotgun (WGS) entry which is preliminary data.</text>
</comment>
<reference evidence="2 3" key="1">
    <citation type="journal article" date="2019" name="Commun. Biol.">
        <title>The bagworm genome reveals a unique fibroin gene that provides high tensile strength.</title>
        <authorList>
            <person name="Kono N."/>
            <person name="Nakamura H."/>
            <person name="Ohtoshi R."/>
            <person name="Tomita M."/>
            <person name="Numata K."/>
            <person name="Arakawa K."/>
        </authorList>
    </citation>
    <scope>NUCLEOTIDE SEQUENCE [LARGE SCALE GENOMIC DNA]</scope>
</reference>
<keyword evidence="3" id="KW-1185">Reference proteome</keyword>
<dbReference type="Proteomes" id="UP000299102">
    <property type="component" value="Unassembled WGS sequence"/>
</dbReference>
<gene>
    <name evidence="2" type="ORF">EVAR_200_1</name>
</gene>
<dbReference type="SUPFAM" id="SSF53850">
    <property type="entry name" value="Periplasmic binding protein-like II"/>
    <property type="match status" value="1"/>
</dbReference>
<evidence type="ECO:0000313" key="2">
    <source>
        <dbReference type="EMBL" id="GBO98677.1"/>
    </source>
</evidence>
<proteinExistence type="predicted"/>
<keyword evidence="1" id="KW-0472">Membrane</keyword>
<name>A0A4C1SBX1_EUMVA</name>
<protein>
    <submittedName>
        <fullName evidence="2">Uncharacterized protein</fullName>
    </submittedName>
</protein>
<sequence>MILLYNDVTSCIAAVFTSLEYRDLSYLELNNSTSGSRTNSDIIEVDETNGNNDTNKRAEKLWSMLVEHKIDVAIGGLQLMECASYITPGYPLLFHKVQVVVRKELTESIARLFLTFSTELDMPLRKRKLRLLQLYWSWFSFILRIAFEALLIYVLLNKDKKHQIEKLHELCDVEKVFVAEDIYENFKDEGLSLHTCQIPGHKFVLSDKPLHSLNASSPNEKNAVFIYDLTYKSIVTEYIDETASIPFHVLEEEVFVKPLTIYFRKGDPLVEFYNVRASQIFTTAHCQEKPGIHIYRSTSSIETTSRTVSKRGVPGETN</sequence>
<feature type="transmembrane region" description="Helical" evidence="1">
    <location>
        <begin position="134"/>
        <end position="156"/>
    </location>
</feature>
<dbReference type="AlphaFoldDB" id="A0A4C1SBX1"/>
<organism evidence="2 3">
    <name type="scientific">Eumeta variegata</name>
    <name type="common">Bagworm moth</name>
    <name type="synonym">Eumeta japonica</name>
    <dbReference type="NCBI Taxonomy" id="151549"/>
    <lineage>
        <taxon>Eukaryota</taxon>
        <taxon>Metazoa</taxon>
        <taxon>Ecdysozoa</taxon>
        <taxon>Arthropoda</taxon>
        <taxon>Hexapoda</taxon>
        <taxon>Insecta</taxon>
        <taxon>Pterygota</taxon>
        <taxon>Neoptera</taxon>
        <taxon>Endopterygota</taxon>
        <taxon>Lepidoptera</taxon>
        <taxon>Glossata</taxon>
        <taxon>Ditrysia</taxon>
        <taxon>Tineoidea</taxon>
        <taxon>Psychidae</taxon>
        <taxon>Oiketicinae</taxon>
        <taxon>Eumeta</taxon>
    </lineage>
</organism>
<evidence type="ECO:0000313" key="3">
    <source>
        <dbReference type="Proteomes" id="UP000299102"/>
    </source>
</evidence>
<evidence type="ECO:0000256" key="1">
    <source>
        <dbReference type="SAM" id="Phobius"/>
    </source>
</evidence>
<keyword evidence="1" id="KW-0812">Transmembrane</keyword>
<accession>A0A4C1SBX1</accession>
<keyword evidence="1" id="KW-1133">Transmembrane helix</keyword>